<comment type="caution">
    <text evidence="1">The sequence shown here is derived from an EMBL/GenBank/DDBJ whole genome shotgun (WGS) entry which is preliminary data.</text>
</comment>
<dbReference type="AlphaFoldDB" id="A0A9P6JVT7"/>
<accession>A0A9P6JVT7</accession>
<reference evidence="1" key="1">
    <citation type="submission" date="2020-11" db="EMBL/GenBank/DDBJ databases">
        <authorList>
            <consortium name="DOE Joint Genome Institute"/>
            <person name="Ahrendt S."/>
            <person name="Riley R."/>
            <person name="Andreopoulos W."/>
            <person name="Labutti K."/>
            <person name="Pangilinan J."/>
            <person name="Ruiz-Duenas F.J."/>
            <person name="Barrasa J.M."/>
            <person name="Sanchez-Garcia M."/>
            <person name="Camarero S."/>
            <person name="Miyauchi S."/>
            <person name="Serrano A."/>
            <person name="Linde D."/>
            <person name="Babiker R."/>
            <person name="Drula E."/>
            <person name="Ayuso-Fernandez I."/>
            <person name="Pacheco R."/>
            <person name="Padilla G."/>
            <person name="Ferreira P."/>
            <person name="Barriuso J."/>
            <person name="Kellner H."/>
            <person name="Castanera R."/>
            <person name="Alfaro M."/>
            <person name="Ramirez L."/>
            <person name="Pisabarro A.G."/>
            <person name="Kuo A."/>
            <person name="Tritt A."/>
            <person name="Lipzen A."/>
            <person name="He G."/>
            <person name="Yan M."/>
            <person name="Ng V."/>
            <person name="Cullen D."/>
            <person name="Martin F."/>
            <person name="Rosso M.-N."/>
            <person name="Henrissat B."/>
            <person name="Hibbett D."/>
            <person name="Martinez A.T."/>
            <person name="Grigoriev I.V."/>
        </authorList>
    </citation>
    <scope>NUCLEOTIDE SEQUENCE</scope>
    <source>
        <strain evidence="1">CBS 506.95</strain>
    </source>
</reference>
<dbReference type="Proteomes" id="UP000807306">
    <property type="component" value="Unassembled WGS sequence"/>
</dbReference>
<sequence length="635" mass="70996">MEECIDVLRHAPHLVWVEINEVNDLESSVSPVTNSTIQNLQLDSASAQMWQSLTLPALEVLRVHGELKCIDSASDFVPQSQCHIKIGKFVLSGSEDGFLSFLKLIPSLEQLDLEWPNGNIETLLELLARTEADIGEGEFLPNLLCLSLSSIGEFSWASMASIISPKPLLHTCVSSRPLRTVSVKIAGHIKDGDDRLGIDAESLQKILKLVDAGARIDLRDDNDQNIVDAWINHFQTPGGNYEWLESYQGGNKRRVLDATAALDCILEEQGKMDKKLNTMHDPLQRLPEEITSRIFGLCFAPIPVIEGSDDRDIRYDSWTYGNDVTFQLKLDRSPSVVPVLVKEWLNRSGDLPLAISLQYYQCGPKAPSDQADFVLDTFGEAMADAIHAVADRWSLVSLQVPSSYMSKLCIRTSQPNFLLLHLEPTNLTPNLLLILEALQDPNVFREAWKWTHALKCWSNHKDEILSFLKMVPSMENLKLAYCHSKVEEALFELLAETAAAIGEKVFLPNLSSLSVIPSGYPCWAVLASITSPKTAPQAKVLGRPLHKITVKIQGSIHFGLGNNPRSEIDSKSLKKILDLIDSGLEAELRDCWENNIVSAWIKHYETQGGKYEWLKSYRSINGLVIEEPRLHYICV</sequence>
<keyword evidence="2" id="KW-1185">Reference proteome</keyword>
<protein>
    <submittedName>
        <fullName evidence="1">Uncharacterized protein</fullName>
    </submittedName>
</protein>
<gene>
    <name evidence="1" type="ORF">CPB83DRAFT_831626</name>
</gene>
<evidence type="ECO:0000313" key="2">
    <source>
        <dbReference type="Proteomes" id="UP000807306"/>
    </source>
</evidence>
<evidence type="ECO:0000313" key="1">
    <source>
        <dbReference type="EMBL" id="KAF9533780.1"/>
    </source>
</evidence>
<dbReference type="OrthoDB" id="3139399at2759"/>
<proteinExistence type="predicted"/>
<organism evidence="1 2">
    <name type="scientific">Crepidotus variabilis</name>
    <dbReference type="NCBI Taxonomy" id="179855"/>
    <lineage>
        <taxon>Eukaryota</taxon>
        <taxon>Fungi</taxon>
        <taxon>Dikarya</taxon>
        <taxon>Basidiomycota</taxon>
        <taxon>Agaricomycotina</taxon>
        <taxon>Agaricomycetes</taxon>
        <taxon>Agaricomycetidae</taxon>
        <taxon>Agaricales</taxon>
        <taxon>Agaricineae</taxon>
        <taxon>Crepidotaceae</taxon>
        <taxon>Crepidotus</taxon>
    </lineage>
</organism>
<dbReference type="EMBL" id="MU157827">
    <property type="protein sequence ID" value="KAF9533780.1"/>
    <property type="molecule type" value="Genomic_DNA"/>
</dbReference>
<name>A0A9P6JVT7_9AGAR</name>